<gene>
    <name evidence="1" type="ORF">CBW24_07970</name>
</gene>
<name>A0A291LZQ4_9RHOB</name>
<evidence type="ECO:0000313" key="1">
    <source>
        <dbReference type="EMBL" id="ATI41945.1"/>
    </source>
</evidence>
<dbReference type="KEGG" id="cmag:CBW24_07970"/>
<evidence type="ECO:0000313" key="2">
    <source>
        <dbReference type="Proteomes" id="UP000219050"/>
    </source>
</evidence>
<accession>A0A291LZQ4</accession>
<dbReference type="AlphaFoldDB" id="A0A291LZQ4"/>
<protein>
    <submittedName>
        <fullName evidence="1">Uncharacterized protein</fullName>
    </submittedName>
</protein>
<organism evidence="1 2">
    <name type="scientific">Pacificitalea manganoxidans</name>
    <dbReference type="NCBI Taxonomy" id="1411902"/>
    <lineage>
        <taxon>Bacteria</taxon>
        <taxon>Pseudomonadati</taxon>
        <taxon>Pseudomonadota</taxon>
        <taxon>Alphaproteobacteria</taxon>
        <taxon>Rhodobacterales</taxon>
        <taxon>Paracoccaceae</taxon>
        <taxon>Pacificitalea</taxon>
    </lineage>
</organism>
<proteinExistence type="predicted"/>
<dbReference type="EMBL" id="CP021404">
    <property type="protein sequence ID" value="ATI41945.1"/>
    <property type="molecule type" value="Genomic_DNA"/>
</dbReference>
<sequence>MSGIYLYRAQLETGDTSTAFQKTDGDHLVIVEAGAPSFNYLRFDTVDDKLPQVMPDGLNGDVMIFGRKGAWIDTGVTIAPGGTLTAINGADSVGTAGIIPVLGDIVGWIALDRPITAWEQAQLLAYYAKRGAGGLYTLGPELVVNGTFDTDLSGWTLTTNATQSGGQALLGNEAYLRQPAIPSGTEGFAVIEWDQVITEGTRTRLRGRNENDSGYVDNVILGSVTISGYATGSGHFRAMVPTEDGYLLSLVTEGANSAQVDNLSVKRLVKS</sequence>
<reference evidence="1 2" key="1">
    <citation type="submission" date="2017-05" db="EMBL/GenBank/DDBJ databases">
        <title>Comparative genomic and metabolic analysis of manganese-oxidizing mechanisms in Celeribater manganoxidans DY25T: its adaption to the environment of polymetallic nodule.</title>
        <authorList>
            <person name="Wang X."/>
        </authorList>
    </citation>
    <scope>NUCLEOTIDE SEQUENCE [LARGE SCALE GENOMIC DNA]</scope>
    <source>
        <strain evidence="1 2">DY25</strain>
    </source>
</reference>
<keyword evidence="2" id="KW-1185">Reference proteome</keyword>
<dbReference type="Proteomes" id="UP000219050">
    <property type="component" value="Chromosome"/>
</dbReference>